<dbReference type="EMBL" id="LSNE01000003">
    <property type="protein sequence ID" value="KXI29829.1"/>
    <property type="molecule type" value="Genomic_DNA"/>
</dbReference>
<sequence length="71" mass="7232">MQAGSPGYGRIYGGVQTLVAGSNTFSFNPVDNAGGDLAIIQRVTLQLKANLAGTAAASDSILLENVLVNLP</sequence>
<organism evidence="1 2">
    <name type="scientific">Paraglaciecola hydrolytica</name>
    <dbReference type="NCBI Taxonomy" id="1799789"/>
    <lineage>
        <taxon>Bacteria</taxon>
        <taxon>Pseudomonadati</taxon>
        <taxon>Pseudomonadota</taxon>
        <taxon>Gammaproteobacteria</taxon>
        <taxon>Alteromonadales</taxon>
        <taxon>Alteromonadaceae</taxon>
        <taxon>Paraglaciecola</taxon>
    </lineage>
</organism>
<dbReference type="AlphaFoldDB" id="A0A136A3M9"/>
<evidence type="ECO:0000313" key="1">
    <source>
        <dbReference type="EMBL" id="KXI29829.1"/>
    </source>
</evidence>
<gene>
    <name evidence="1" type="ORF">AX660_07300</name>
</gene>
<dbReference type="STRING" id="1799789.AX660_07300"/>
<dbReference type="Proteomes" id="UP000070299">
    <property type="component" value="Unassembled WGS sequence"/>
</dbReference>
<dbReference type="RefSeq" id="WP_068373062.1">
    <property type="nucleotide sequence ID" value="NZ_LSNE01000003.1"/>
</dbReference>
<reference evidence="2" key="1">
    <citation type="submission" date="2016-02" db="EMBL/GenBank/DDBJ databases">
        <authorList>
            <person name="Schultz-Johansen M."/>
            <person name="Glaring M.A."/>
            <person name="Bech P.K."/>
            <person name="Stougaard P."/>
        </authorList>
    </citation>
    <scope>NUCLEOTIDE SEQUENCE [LARGE SCALE GENOMIC DNA]</scope>
    <source>
        <strain evidence="2">S66</strain>
    </source>
</reference>
<comment type="caution">
    <text evidence="1">The sequence shown here is derived from an EMBL/GenBank/DDBJ whole genome shotgun (WGS) entry which is preliminary data.</text>
</comment>
<proteinExistence type="predicted"/>
<evidence type="ECO:0000313" key="2">
    <source>
        <dbReference type="Proteomes" id="UP000070299"/>
    </source>
</evidence>
<dbReference type="OrthoDB" id="4241492at2"/>
<keyword evidence="2" id="KW-1185">Reference proteome</keyword>
<name>A0A136A3M9_9ALTE</name>
<accession>A0A136A3M9</accession>
<protein>
    <submittedName>
        <fullName evidence="1">Uncharacterized protein</fullName>
    </submittedName>
</protein>